<dbReference type="AlphaFoldDB" id="A0A849VEX3"/>
<dbReference type="PANTHER" id="PTHR37292">
    <property type="entry name" value="VNG6097C"/>
    <property type="match status" value="1"/>
</dbReference>
<sequence length="525" mass="60979">MSDKFVMDPRVSFVTQILDEIEVGIIKIPRFQRELVWKWEQQRDLLCSIVEGIPIGSILVWSTNLDNITSYDVIGPFRLNYETDNTHVSQQMYLMDGLQRMSTLYALIKHPEHTSDGSDLSNYQVYADLESNSISNMFLRKEEIIKEGNNPDSFHYLPLKVIFDQKNLMRFLRSIPPEKDYLIDKADDISIAFKNYKVPMIPMRSDKQELVTKSFERINTRGTVMSEAHMLNALSYSPEFELLTSIENLNSEYLEEFDNDSIDQTFILQLLKLQLGKSIYDKNTDSLAKEVNEKLLRDIFSGIQLLLRFSMEQYGMSSIKVFPYKLQALGVCHALVKYPDIDQAKLNAWITVTAYTSAFGTTARNSESALNDWLMYLKTNELKWTLNTKPSVSLWKDNVSFRNTRFKLWALAQAHKLDSDKGTNFAKDFHKFKGKILKKPTEIKDKSKKSALYFISKEKNFSLADLNPIDTEAMFLNDSMLDEIKCQQFEEFREQRETAIFNYEVSHIFTPAANILKLTNYKIEN</sequence>
<comment type="caution">
    <text evidence="2">The sequence shown here is derived from an EMBL/GenBank/DDBJ whole genome shotgun (WGS) entry which is preliminary data.</text>
</comment>
<name>A0A849VEX3_9GAMM</name>
<keyword evidence="3" id="KW-1185">Reference proteome</keyword>
<dbReference type="Pfam" id="PF03235">
    <property type="entry name" value="GmrSD_N"/>
    <property type="match status" value="1"/>
</dbReference>
<dbReference type="InterPro" id="IPR004919">
    <property type="entry name" value="GmrSD_N"/>
</dbReference>
<dbReference type="EMBL" id="JABBPG010000006">
    <property type="protein sequence ID" value="NOU51705.1"/>
    <property type="molecule type" value="Genomic_DNA"/>
</dbReference>
<feature type="domain" description="GmrSD restriction endonucleases N-terminal" evidence="1">
    <location>
        <begin position="15"/>
        <end position="234"/>
    </location>
</feature>
<evidence type="ECO:0000313" key="2">
    <source>
        <dbReference type="EMBL" id="NOU51705.1"/>
    </source>
</evidence>
<evidence type="ECO:0000259" key="1">
    <source>
        <dbReference type="Pfam" id="PF03235"/>
    </source>
</evidence>
<dbReference type="RefSeq" id="WP_171626767.1">
    <property type="nucleotide sequence ID" value="NZ_JABBPG010000006.1"/>
</dbReference>
<accession>A0A849VEX3</accession>
<protein>
    <submittedName>
        <fullName evidence="2">DUF262 domain-containing protein</fullName>
    </submittedName>
</protein>
<gene>
    <name evidence="2" type="ORF">HG263_14305</name>
</gene>
<organism evidence="2 3">
    <name type="scientific">Pseudoalteromonas caenipelagi</name>
    <dbReference type="NCBI Taxonomy" id="2726988"/>
    <lineage>
        <taxon>Bacteria</taxon>
        <taxon>Pseudomonadati</taxon>
        <taxon>Pseudomonadota</taxon>
        <taxon>Gammaproteobacteria</taxon>
        <taxon>Alteromonadales</taxon>
        <taxon>Pseudoalteromonadaceae</taxon>
        <taxon>Pseudoalteromonas</taxon>
    </lineage>
</organism>
<proteinExistence type="predicted"/>
<reference evidence="2 3" key="1">
    <citation type="submission" date="2020-04" db="EMBL/GenBank/DDBJ databases">
        <title>Pseudoalteromonas caenipelagi sp. nov., isolated from a tidal flat.</title>
        <authorList>
            <person name="Park S."/>
            <person name="Yoon J.-H."/>
        </authorList>
    </citation>
    <scope>NUCLEOTIDE SEQUENCE [LARGE SCALE GENOMIC DNA]</scope>
    <source>
        <strain evidence="2 3">JBTF-M23</strain>
    </source>
</reference>
<evidence type="ECO:0000313" key="3">
    <source>
        <dbReference type="Proteomes" id="UP000586305"/>
    </source>
</evidence>
<dbReference type="PANTHER" id="PTHR37292:SF2">
    <property type="entry name" value="DUF262 DOMAIN-CONTAINING PROTEIN"/>
    <property type="match status" value="1"/>
</dbReference>
<dbReference type="Proteomes" id="UP000586305">
    <property type="component" value="Unassembled WGS sequence"/>
</dbReference>